<dbReference type="InterPro" id="IPR003018">
    <property type="entry name" value="GAF"/>
</dbReference>
<keyword evidence="15" id="KW-1185">Reference proteome</keyword>
<dbReference type="EMBL" id="JALGBH010000001">
    <property type="protein sequence ID" value="MCJ0741796.1"/>
    <property type="molecule type" value="Genomic_DNA"/>
</dbReference>
<feature type="domain" description="Response regulatory" evidence="12">
    <location>
        <begin position="799"/>
        <end position="912"/>
    </location>
</feature>
<feature type="transmembrane region" description="Helical" evidence="10">
    <location>
        <begin position="178"/>
        <end position="198"/>
    </location>
</feature>
<accession>A0ABS9ZT81</accession>
<evidence type="ECO:0000256" key="8">
    <source>
        <dbReference type="PROSITE-ProRule" id="PRU00169"/>
    </source>
</evidence>
<dbReference type="InterPro" id="IPR036890">
    <property type="entry name" value="HATPase_C_sf"/>
</dbReference>
<evidence type="ECO:0000259" key="13">
    <source>
        <dbReference type="PROSITE" id="PS50885"/>
    </source>
</evidence>
<feature type="domain" description="Response regulatory" evidence="12">
    <location>
        <begin position="921"/>
        <end position="1037"/>
    </location>
</feature>
<feature type="coiled-coil region" evidence="9">
    <location>
        <begin position="434"/>
        <end position="524"/>
    </location>
</feature>
<dbReference type="CDD" id="cd19410">
    <property type="entry name" value="HK9-like_sensor"/>
    <property type="match status" value="1"/>
</dbReference>
<dbReference type="SUPFAM" id="SSF55874">
    <property type="entry name" value="ATPase domain of HSP90 chaperone/DNA topoisomerase II/histidine kinase"/>
    <property type="match status" value="1"/>
</dbReference>
<dbReference type="Gene3D" id="3.30.565.10">
    <property type="entry name" value="Histidine kinase-like ATPase, C-terminal domain"/>
    <property type="match status" value="1"/>
</dbReference>
<dbReference type="PROSITE" id="PS50109">
    <property type="entry name" value="HIS_KIN"/>
    <property type="match status" value="1"/>
</dbReference>
<dbReference type="SMART" id="SM00448">
    <property type="entry name" value="REC"/>
    <property type="match status" value="3"/>
</dbReference>
<dbReference type="InterPro" id="IPR003594">
    <property type="entry name" value="HATPase_dom"/>
</dbReference>
<dbReference type="CDD" id="cd17546">
    <property type="entry name" value="REC_hyHK_CKI1_RcsC-like"/>
    <property type="match status" value="1"/>
</dbReference>
<keyword evidence="5" id="KW-0808">Transferase</keyword>
<dbReference type="Gene3D" id="3.30.450.40">
    <property type="match status" value="1"/>
</dbReference>
<organism evidence="14 15">
    <name type="scientific">Pedobacter montanisoli</name>
    <dbReference type="NCBI Taxonomy" id="2923277"/>
    <lineage>
        <taxon>Bacteria</taxon>
        <taxon>Pseudomonadati</taxon>
        <taxon>Bacteroidota</taxon>
        <taxon>Sphingobacteriia</taxon>
        <taxon>Sphingobacteriales</taxon>
        <taxon>Sphingobacteriaceae</taxon>
        <taxon>Pedobacter</taxon>
    </lineage>
</organism>
<gene>
    <name evidence="14" type="ORF">MMF97_03655</name>
</gene>
<dbReference type="Pfam" id="PF00072">
    <property type="entry name" value="Response_reg"/>
    <property type="match status" value="3"/>
</dbReference>
<dbReference type="PROSITE" id="PS50885">
    <property type="entry name" value="HAMP"/>
    <property type="match status" value="1"/>
</dbReference>
<dbReference type="Pfam" id="PF00512">
    <property type="entry name" value="HisKA"/>
    <property type="match status" value="1"/>
</dbReference>
<sequence length="1187" mass="133759">MSLSLKNNLRLGLGLSLLLLLVTSIASYTSIVALTRSTDMVIASNERLSDINDVLSIVKDAETGQRGYLLTGNHNFLQPYIGSREKALSTLDKIIAETTDDVFLQRKLKELRSTLIKRFDILDNSINFKNQKATLSNELLITGKAYMDNAREIITEIKQEEKRLSNQYTTDAQKLSEYTPLLTIIASISAILVTIFFYRRVIKGFDTTTSLHKRLEEVYTETEERINSIQNLAAQISSGNYEIRMSDEKEDGLSILSSSLNKMAQSLQNSFTKLENKEWMQSGIAKLNEKMVGEQNIEILTSEILREVVSRTKSIVGAFYLVGEDHLLHLTASVSLKSNLLKQTLLPGEGLVGEVLKSGQIIQIDDIKQDELTISYATGETKAKNILAFPILRDKTIIGVIEVGSLNDYPERKIAFVSEVSHSIGTAIYVAQNHKKMQNLLEETQAQAEELQVQHVELEKLNEELEIQTHRLQSSEEELRVQQEELLQSNQELEERTGLLEERNELIREQNARIKEKAAQLEQSTRYKSEFLSNMSHELRTPLNSILLLSGLMSESDELNTEFKEYSSVINSSGHGLLSLIDEILDLSKIEAGKMTLEIGEICINDIIKDLKGLFMPVAKSKNLELAFDIDENVGQFISDRMRLEQILKNLLSNALKFTSSGKVGLSIKHLDDHHITFNVYDTGIGIPKEKQALIFDAFQQADGSTRRKFGGTGLGLSISKQLAKLLGGDIDLQSEENMGSKFTLTLPNIYKENAEPYPIYPLITDEPESKQQSVRLTTERIPNEIEDDRASIQDNDKVVLIIEDDTDFAQTLLKFTRQRKYKGIVAVRGDLGIEMAQKYEPVAILLDIQLPVKDGWEVMEALKSNPKTRHIPVHIMSSLEARKESLQKGAVDFINKPFALEHMKDMFEKLEETFSKNPKKVLIVEENEQHAKALSQFLSQANIHTTVTNSIQSSIKELQKREINCVVLDMGIPDKTAFEALESIKKTEGLEGLPIIIFTGKNLSKGEENRIQQYSDSFVVKTAHSYQRILDETAIFLHLVEEKTDDKGNQKSSLNKLQDVLAGKTVLIADDDMRNIFSLTRALESHKMNVVIATDGNEALKALKEHKNIDIILMDMMMPEADGYETTRAIRKDNTYKNMPIIAVTAKAMLGDREKCIEAGASDYISKPVDIDQLTSLLRVWLYENS</sequence>
<feature type="domain" description="Response regulatory" evidence="12">
    <location>
        <begin position="1066"/>
        <end position="1183"/>
    </location>
</feature>
<evidence type="ECO:0000256" key="1">
    <source>
        <dbReference type="ARBA" id="ARBA00000085"/>
    </source>
</evidence>
<evidence type="ECO:0000256" key="4">
    <source>
        <dbReference type="ARBA" id="ARBA00022553"/>
    </source>
</evidence>
<evidence type="ECO:0000256" key="9">
    <source>
        <dbReference type="SAM" id="Coils"/>
    </source>
</evidence>
<feature type="domain" description="Histidine kinase" evidence="11">
    <location>
        <begin position="534"/>
        <end position="751"/>
    </location>
</feature>
<dbReference type="PANTHER" id="PTHR45339:SF1">
    <property type="entry name" value="HYBRID SIGNAL TRANSDUCTION HISTIDINE KINASE J"/>
    <property type="match status" value="1"/>
</dbReference>
<keyword evidence="10" id="KW-1133">Transmembrane helix</keyword>
<dbReference type="InterPro" id="IPR003661">
    <property type="entry name" value="HisK_dim/P_dom"/>
</dbReference>
<keyword evidence="10" id="KW-0472">Membrane</keyword>
<dbReference type="InterPro" id="IPR011006">
    <property type="entry name" value="CheY-like_superfamily"/>
</dbReference>
<evidence type="ECO:0000256" key="3">
    <source>
        <dbReference type="ARBA" id="ARBA00012438"/>
    </source>
</evidence>
<dbReference type="InterPro" id="IPR029016">
    <property type="entry name" value="GAF-like_dom_sf"/>
</dbReference>
<dbReference type="PANTHER" id="PTHR45339">
    <property type="entry name" value="HYBRID SIGNAL TRANSDUCTION HISTIDINE KINASE J"/>
    <property type="match status" value="1"/>
</dbReference>
<feature type="modified residue" description="4-aspartylphosphate" evidence="8">
    <location>
        <position position="848"/>
    </location>
</feature>
<keyword evidence="10" id="KW-0812">Transmembrane</keyword>
<dbReference type="CDD" id="cd00156">
    <property type="entry name" value="REC"/>
    <property type="match status" value="1"/>
</dbReference>
<dbReference type="CDD" id="cd16922">
    <property type="entry name" value="HATPase_EvgS-ArcB-TorS-like"/>
    <property type="match status" value="1"/>
</dbReference>
<dbReference type="Gene3D" id="6.10.340.10">
    <property type="match status" value="1"/>
</dbReference>
<evidence type="ECO:0000313" key="14">
    <source>
        <dbReference type="EMBL" id="MCJ0741796.1"/>
    </source>
</evidence>
<dbReference type="EC" id="2.7.13.3" evidence="3"/>
<dbReference type="PROSITE" id="PS50110">
    <property type="entry name" value="RESPONSE_REGULATORY"/>
    <property type="match status" value="3"/>
</dbReference>
<dbReference type="SMART" id="SM00388">
    <property type="entry name" value="HisKA"/>
    <property type="match status" value="1"/>
</dbReference>
<keyword evidence="4 8" id="KW-0597">Phosphoprotein</keyword>
<proteinExistence type="predicted"/>
<comment type="catalytic activity">
    <reaction evidence="1">
        <text>ATP + protein L-histidine = ADP + protein N-phospho-L-histidine.</text>
        <dbReference type="EC" id="2.7.13.3"/>
    </reaction>
</comment>
<dbReference type="InterPro" id="IPR036097">
    <property type="entry name" value="HisK_dim/P_sf"/>
</dbReference>
<evidence type="ECO:0000256" key="10">
    <source>
        <dbReference type="SAM" id="Phobius"/>
    </source>
</evidence>
<keyword evidence="6" id="KW-0418">Kinase</keyword>
<dbReference type="Proteomes" id="UP001165460">
    <property type="component" value="Unassembled WGS sequence"/>
</dbReference>
<evidence type="ECO:0000256" key="7">
    <source>
        <dbReference type="ARBA" id="ARBA00023012"/>
    </source>
</evidence>
<evidence type="ECO:0000313" key="15">
    <source>
        <dbReference type="Proteomes" id="UP001165460"/>
    </source>
</evidence>
<dbReference type="SUPFAM" id="SSF55781">
    <property type="entry name" value="GAF domain-like"/>
    <property type="match status" value="1"/>
</dbReference>
<comment type="caution">
    <text evidence="14">The sequence shown here is derived from an EMBL/GenBank/DDBJ whole genome shotgun (WGS) entry which is preliminary data.</text>
</comment>
<dbReference type="RefSeq" id="WP_243359283.1">
    <property type="nucleotide sequence ID" value="NZ_JALGBH010000001.1"/>
</dbReference>
<evidence type="ECO:0000259" key="12">
    <source>
        <dbReference type="PROSITE" id="PS50110"/>
    </source>
</evidence>
<keyword evidence="9" id="KW-0175">Coiled coil</keyword>
<protein>
    <recommendedName>
        <fullName evidence="3">histidine kinase</fullName>
        <ecNumber evidence="3">2.7.13.3</ecNumber>
    </recommendedName>
</protein>
<dbReference type="Pfam" id="PF05227">
    <property type="entry name" value="CHASE3"/>
    <property type="match status" value="1"/>
</dbReference>
<reference evidence="14" key="1">
    <citation type="submission" date="2022-03" db="EMBL/GenBank/DDBJ databases">
        <authorList>
            <person name="Woo C.Y."/>
        </authorList>
    </citation>
    <scope>NUCLEOTIDE SEQUENCE</scope>
    <source>
        <strain evidence="14">CYS-01</strain>
    </source>
</reference>
<dbReference type="InterPro" id="IPR004358">
    <property type="entry name" value="Sig_transdc_His_kin-like_C"/>
</dbReference>
<evidence type="ECO:0000256" key="2">
    <source>
        <dbReference type="ARBA" id="ARBA00004370"/>
    </source>
</evidence>
<dbReference type="InterPro" id="IPR003660">
    <property type="entry name" value="HAMP_dom"/>
</dbReference>
<dbReference type="InterPro" id="IPR005467">
    <property type="entry name" value="His_kinase_dom"/>
</dbReference>
<dbReference type="InterPro" id="IPR001789">
    <property type="entry name" value="Sig_transdc_resp-reg_receiver"/>
</dbReference>
<evidence type="ECO:0000256" key="6">
    <source>
        <dbReference type="ARBA" id="ARBA00022777"/>
    </source>
</evidence>
<dbReference type="Pfam" id="PF13185">
    <property type="entry name" value="GAF_2"/>
    <property type="match status" value="1"/>
</dbReference>
<comment type="subcellular location">
    <subcellularLocation>
        <location evidence="2">Membrane</location>
    </subcellularLocation>
</comment>
<dbReference type="CDD" id="cd06225">
    <property type="entry name" value="HAMP"/>
    <property type="match status" value="1"/>
</dbReference>
<dbReference type="CDD" id="cd00082">
    <property type="entry name" value="HisKA"/>
    <property type="match status" value="1"/>
</dbReference>
<dbReference type="SMART" id="SM00387">
    <property type="entry name" value="HATPase_c"/>
    <property type="match status" value="1"/>
</dbReference>
<feature type="domain" description="HAMP" evidence="13">
    <location>
        <begin position="225"/>
        <end position="272"/>
    </location>
</feature>
<dbReference type="PRINTS" id="PR00344">
    <property type="entry name" value="BCTRLSENSOR"/>
</dbReference>
<dbReference type="SMART" id="SM00065">
    <property type="entry name" value="GAF"/>
    <property type="match status" value="1"/>
</dbReference>
<dbReference type="SUPFAM" id="SSF52172">
    <property type="entry name" value="CheY-like"/>
    <property type="match status" value="3"/>
</dbReference>
<name>A0ABS9ZT81_9SPHI</name>
<dbReference type="Pfam" id="PF02518">
    <property type="entry name" value="HATPase_c"/>
    <property type="match status" value="1"/>
</dbReference>
<evidence type="ECO:0000259" key="11">
    <source>
        <dbReference type="PROSITE" id="PS50109"/>
    </source>
</evidence>
<dbReference type="Gene3D" id="3.40.50.2300">
    <property type="match status" value="3"/>
</dbReference>
<dbReference type="SMART" id="SM00304">
    <property type="entry name" value="HAMP"/>
    <property type="match status" value="1"/>
</dbReference>
<feature type="modified residue" description="4-aspartylphosphate" evidence="8">
    <location>
        <position position="970"/>
    </location>
</feature>
<dbReference type="InterPro" id="IPR007891">
    <property type="entry name" value="CHASE3"/>
</dbReference>
<keyword evidence="7" id="KW-0902">Two-component regulatory system</keyword>
<dbReference type="SUPFAM" id="SSF47384">
    <property type="entry name" value="Homodimeric domain of signal transducing histidine kinase"/>
    <property type="match status" value="1"/>
</dbReference>
<feature type="modified residue" description="4-aspartylphosphate" evidence="8">
    <location>
        <position position="1116"/>
    </location>
</feature>
<evidence type="ECO:0000256" key="5">
    <source>
        <dbReference type="ARBA" id="ARBA00022679"/>
    </source>
</evidence>
<dbReference type="Gene3D" id="1.10.287.130">
    <property type="match status" value="1"/>
</dbReference>